<keyword evidence="1" id="KW-0472">Membrane</keyword>
<name>L7PCU6_9ACAR</name>
<keyword evidence="1" id="KW-0812">Transmembrane</keyword>
<sequence length="51" mass="6293">MPQIYPMNWLLITIMIMILLIMIMIMTFFMKSFKSIKLTNLKKTNYPMFKW</sequence>
<gene>
    <name evidence="2" type="primary">ATP8</name>
</gene>
<protein>
    <submittedName>
        <fullName evidence="2">ATP synthase subunit 8</fullName>
    </submittedName>
</protein>
<reference evidence="2" key="1">
    <citation type="journal article" date="2013" name="Ticks Tick Borne Dis.">
        <title>Phylogenetic analysis of the mitochondrial genomes and nuclear rRNA genes of ticks reveals a deep phylogenetic structure within the genus Haemaphysalis and further elucidates the polyphyly of the genus Amblyomma with respect to Amblyomma sphenodonti and Amblyomma elaphense.</title>
        <authorList>
            <person name="Burger T.D."/>
            <person name="Shao R."/>
            <person name="Barker S.C."/>
        </authorList>
    </citation>
    <scope>NUCLEOTIDE SEQUENCE</scope>
</reference>
<dbReference type="EMBL" id="JX573137">
    <property type="protein sequence ID" value="AFU55307.1"/>
    <property type="molecule type" value="Genomic_DNA"/>
</dbReference>
<feature type="transmembrane region" description="Helical" evidence="1">
    <location>
        <begin position="6"/>
        <end position="29"/>
    </location>
</feature>
<organism evidence="2">
    <name type="scientific">Haemaphysalis hystricis</name>
    <dbReference type="NCBI Taxonomy" id="1155000"/>
    <lineage>
        <taxon>Eukaryota</taxon>
        <taxon>Metazoa</taxon>
        <taxon>Ecdysozoa</taxon>
        <taxon>Arthropoda</taxon>
        <taxon>Chelicerata</taxon>
        <taxon>Arachnida</taxon>
        <taxon>Acari</taxon>
        <taxon>Parasitiformes</taxon>
        <taxon>Ixodida</taxon>
        <taxon>Ixodoidea</taxon>
        <taxon>Ixodidae</taxon>
        <taxon>Haemaphysalinae</taxon>
        <taxon>Haemaphysalis</taxon>
    </lineage>
</organism>
<evidence type="ECO:0000313" key="2">
    <source>
        <dbReference type="EMBL" id="AFU55307.1"/>
    </source>
</evidence>
<geneLocation type="mitochondrion" evidence="2"/>
<dbReference type="AlphaFoldDB" id="L7PCU6"/>
<keyword evidence="1" id="KW-1133">Transmembrane helix</keyword>
<evidence type="ECO:0000256" key="1">
    <source>
        <dbReference type="SAM" id="Phobius"/>
    </source>
</evidence>
<keyword evidence="2" id="KW-0496">Mitochondrion</keyword>
<accession>L7PCU6</accession>
<proteinExistence type="predicted"/>